<organism evidence="1 2">
    <name type="scientific">Flavisolibacter ginsenosidimutans</name>
    <dbReference type="NCBI Taxonomy" id="661481"/>
    <lineage>
        <taxon>Bacteria</taxon>
        <taxon>Pseudomonadati</taxon>
        <taxon>Bacteroidota</taxon>
        <taxon>Chitinophagia</taxon>
        <taxon>Chitinophagales</taxon>
        <taxon>Chitinophagaceae</taxon>
        <taxon>Flavisolibacter</taxon>
    </lineage>
</organism>
<accession>A0A5B8UN95</accession>
<evidence type="ECO:0000313" key="1">
    <source>
        <dbReference type="EMBL" id="QEC58141.1"/>
    </source>
</evidence>
<proteinExistence type="predicted"/>
<dbReference type="RefSeq" id="WP_146791190.1">
    <property type="nucleotide sequence ID" value="NZ_BAABIO010000003.1"/>
</dbReference>
<keyword evidence="2" id="KW-1185">Reference proteome</keyword>
<dbReference type="KEGG" id="fgg:FSB75_20265"/>
<reference evidence="1 2" key="1">
    <citation type="journal article" date="2015" name="Int. J. Syst. Evol. Microbiol.">
        <title>Flavisolibacter ginsenosidimutans sp. nov., with ginsenoside-converting activity isolated from soil used for cultivating ginseng.</title>
        <authorList>
            <person name="Zhao Y."/>
            <person name="Liu Q."/>
            <person name="Kang M.S."/>
            <person name="Jin F."/>
            <person name="Yu H."/>
            <person name="Im W.T."/>
        </authorList>
    </citation>
    <scope>NUCLEOTIDE SEQUENCE [LARGE SCALE GENOMIC DNA]</scope>
    <source>
        <strain evidence="1 2">Gsoil 636</strain>
    </source>
</reference>
<evidence type="ECO:0000313" key="2">
    <source>
        <dbReference type="Proteomes" id="UP000321204"/>
    </source>
</evidence>
<dbReference type="InterPro" id="IPR058060">
    <property type="entry name" value="HYC_CC_PP"/>
</dbReference>
<dbReference type="Proteomes" id="UP000321204">
    <property type="component" value="Chromosome"/>
</dbReference>
<dbReference type="NCBIfam" id="NF047658">
    <property type="entry name" value="HYC_CC_PP"/>
    <property type="match status" value="1"/>
</dbReference>
<dbReference type="InterPro" id="IPR058512">
    <property type="entry name" value="DUF8199"/>
</dbReference>
<dbReference type="Pfam" id="PF26622">
    <property type="entry name" value="DUF8199"/>
    <property type="match status" value="1"/>
</dbReference>
<gene>
    <name evidence="1" type="ORF">FSB75_20265</name>
</gene>
<protein>
    <submittedName>
        <fullName evidence="1">Uncharacterized protein</fullName>
    </submittedName>
</protein>
<dbReference type="OrthoDB" id="676308at2"/>
<sequence length="128" mass="14275">MKKLAACTLFLVYFTVTTGFMVSVHYCMGKLSSVELGYTGKTECGKCGMNLQKSHGCCKDDVKLVKMQVDHNFAKTITPDFSLALSASNAFNDYGVWPQNLISADHPFAHGPPLNKQDTYLRNRVFRL</sequence>
<name>A0A5B8UN95_9BACT</name>
<dbReference type="EMBL" id="CP042433">
    <property type="protein sequence ID" value="QEC58141.1"/>
    <property type="molecule type" value="Genomic_DNA"/>
</dbReference>
<dbReference type="AlphaFoldDB" id="A0A5B8UN95"/>